<dbReference type="RefSeq" id="WP_349637472.1">
    <property type="nucleotide sequence ID" value="NZ_CP090958.1"/>
</dbReference>
<dbReference type="Gene3D" id="3.40.50.2020">
    <property type="match status" value="1"/>
</dbReference>
<dbReference type="Proteomes" id="UP001209083">
    <property type="component" value="Chromosome"/>
</dbReference>
<keyword evidence="3" id="KW-1185">Reference proteome</keyword>
<comment type="similarity">
    <text evidence="1">Belongs to the ComF/GntX family.</text>
</comment>
<dbReference type="CDD" id="cd06223">
    <property type="entry name" value="PRTases_typeI"/>
    <property type="match status" value="1"/>
</dbReference>
<sequence length="250" mass="26157">MTLRDRATFWSRACHDFTELILPTSCAGCGQPGIAVCSDCAADCAGEPFRAEAGARYFGRPCWALAPYRGSVQSIIVAYKDGGRSDLRKYLGLALAISLSAVVEEQYDRTGRSGELLLVPVPSSRSSIRRRGADVLADCARRAATELAASGIRARVAPMLRSGRAVRDQVGLSAVGRQRNVSGSMAVARRRLPIPSGKRRDATAGPASIVLVDDVITTGATLAEAARALAGGGHRVDAAAVIAATTKTSS</sequence>
<evidence type="ECO:0000313" key="2">
    <source>
        <dbReference type="EMBL" id="WGW10692.1"/>
    </source>
</evidence>
<accession>A0ABY8QP22</accession>
<name>A0ABY8QP22_9MICO</name>
<dbReference type="InterPro" id="IPR000836">
    <property type="entry name" value="PRTase_dom"/>
</dbReference>
<dbReference type="EMBL" id="CP090958">
    <property type="protein sequence ID" value="WGW10692.1"/>
    <property type="molecule type" value="Genomic_DNA"/>
</dbReference>
<reference evidence="2 3" key="1">
    <citation type="submission" date="2023-05" db="EMBL/GenBank/DDBJ databases">
        <title>Lithophilousrod everest ZFBP1038 complete genpme.</title>
        <authorList>
            <person name="Tian M."/>
        </authorList>
    </citation>
    <scope>NUCLEOTIDE SEQUENCE [LARGE SCALE GENOMIC DNA]</scope>
    <source>
        <strain evidence="2 3">ZFBP1038</strain>
    </source>
</reference>
<organism evidence="2 3">
    <name type="scientific">Saxibacter everestensis</name>
    <dbReference type="NCBI Taxonomy" id="2909229"/>
    <lineage>
        <taxon>Bacteria</taxon>
        <taxon>Bacillati</taxon>
        <taxon>Actinomycetota</taxon>
        <taxon>Actinomycetes</taxon>
        <taxon>Micrococcales</taxon>
        <taxon>Brevibacteriaceae</taxon>
        <taxon>Saxibacter</taxon>
    </lineage>
</organism>
<evidence type="ECO:0000256" key="1">
    <source>
        <dbReference type="ARBA" id="ARBA00008007"/>
    </source>
</evidence>
<dbReference type="InterPro" id="IPR051910">
    <property type="entry name" value="ComF/GntX_DNA_util-trans"/>
</dbReference>
<evidence type="ECO:0000313" key="3">
    <source>
        <dbReference type="Proteomes" id="UP001209083"/>
    </source>
</evidence>
<dbReference type="InterPro" id="IPR029057">
    <property type="entry name" value="PRTase-like"/>
</dbReference>
<dbReference type="PANTHER" id="PTHR47505">
    <property type="entry name" value="DNA UTILIZATION PROTEIN YHGH"/>
    <property type="match status" value="1"/>
</dbReference>
<protein>
    <submittedName>
        <fullName evidence="2">ComF family protein</fullName>
    </submittedName>
</protein>
<gene>
    <name evidence="2" type="ORF">LWF01_11170</name>
</gene>
<dbReference type="SUPFAM" id="SSF53271">
    <property type="entry name" value="PRTase-like"/>
    <property type="match status" value="1"/>
</dbReference>
<proteinExistence type="inferred from homology"/>
<dbReference type="PANTHER" id="PTHR47505:SF1">
    <property type="entry name" value="DNA UTILIZATION PROTEIN YHGH"/>
    <property type="match status" value="1"/>
</dbReference>